<dbReference type="Proteomes" id="UP000094578">
    <property type="component" value="Unassembled WGS sequence"/>
</dbReference>
<evidence type="ECO:0000313" key="1">
    <source>
        <dbReference type="EMBL" id="ODP28871.1"/>
    </source>
</evidence>
<gene>
    <name evidence="1" type="ORF">PTI45_01849</name>
</gene>
<dbReference type="EMBL" id="MDER01000034">
    <property type="protein sequence ID" value="ODP28871.1"/>
    <property type="molecule type" value="Genomic_DNA"/>
</dbReference>
<protein>
    <recommendedName>
        <fullName evidence="3">Phage protein</fullName>
    </recommendedName>
</protein>
<organism evidence="1 2">
    <name type="scientific">Paenibacillus nuruki</name>
    <dbReference type="NCBI Taxonomy" id="1886670"/>
    <lineage>
        <taxon>Bacteria</taxon>
        <taxon>Bacillati</taxon>
        <taxon>Bacillota</taxon>
        <taxon>Bacilli</taxon>
        <taxon>Bacillales</taxon>
        <taxon>Paenibacillaceae</taxon>
        <taxon>Paenibacillus</taxon>
    </lineage>
</organism>
<comment type="caution">
    <text evidence="1">The sequence shown here is derived from an EMBL/GenBank/DDBJ whole genome shotgun (WGS) entry which is preliminary data.</text>
</comment>
<accession>A0A1E3L5K2</accession>
<name>A0A1E3L5K2_9BACL</name>
<dbReference type="RefSeq" id="WP_175425155.1">
    <property type="nucleotide sequence ID" value="NZ_MDER01000034.1"/>
</dbReference>
<evidence type="ECO:0000313" key="2">
    <source>
        <dbReference type="Proteomes" id="UP000094578"/>
    </source>
</evidence>
<dbReference type="AlphaFoldDB" id="A0A1E3L5K2"/>
<evidence type="ECO:0008006" key="3">
    <source>
        <dbReference type="Google" id="ProtNLM"/>
    </source>
</evidence>
<proteinExistence type="predicted"/>
<keyword evidence="2" id="KW-1185">Reference proteome</keyword>
<sequence length="58" mass="6672">MSNITKLAKLIKMTGDRAKLDAKMNNTYIVYKNKNGHIVKEYIDGNIVLIHNEESSYE</sequence>
<reference evidence="1 2" key="1">
    <citation type="submission" date="2016-08" db="EMBL/GenBank/DDBJ databases">
        <title>Genome sequencing of Paenibacillus sp. TI45-13ar, isolated from Korean traditional nuruk.</title>
        <authorList>
            <person name="Kim S.-J."/>
        </authorList>
    </citation>
    <scope>NUCLEOTIDE SEQUENCE [LARGE SCALE GENOMIC DNA]</scope>
    <source>
        <strain evidence="1 2">TI45-13ar</strain>
    </source>
</reference>